<evidence type="ECO:0000256" key="6">
    <source>
        <dbReference type="ARBA" id="ARBA00023136"/>
    </source>
</evidence>
<protein>
    <recommendedName>
        <fullName evidence="10">G-protein coupled receptors family 1 profile domain-containing protein</fullName>
    </recommendedName>
</protein>
<dbReference type="EMBL" id="JAOTOJ010000001">
    <property type="protein sequence ID" value="KAK9411713.1"/>
    <property type="molecule type" value="Genomic_DNA"/>
</dbReference>
<evidence type="ECO:0000313" key="11">
    <source>
        <dbReference type="EMBL" id="KAK9411713.1"/>
    </source>
</evidence>
<keyword evidence="6 9" id="KW-0472">Membrane</keyword>
<dbReference type="PRINTS" id="PR02108">
    <property type="entry name" value="MRGPCRFAMILY"/>
</dbReference>
<reference evidence="11 12" key="1">
    <citation type="journal article" date="2024" name="Proc. Natl. Acad. Sci. U.S.A.">
        <title>The genetic regulatory architecture and epigenomic basis for age-related changes in rattlesnake venom.</title>
        <authorList>
            <person name="Hogan M.P."/>
            <person name="Holding M.L."/>
            <person name="Nystrom G.S."/>
            <person name="Colston T.J."/>
            <person name="Bartlett D.A."/>
            <person name="Mason A.J."/>
            <person name="Ellsworth S.A."/>
            <person name="Rautsaw R.M."/>
            <person name="Lawrence K.C."/>
            <person name="Strickland J.L."/>
            <person name="He B."/>
            <person name="Fraser P."/>
            <person name="Margres M.J."/>
            <person name="Gilbert D.M."/>
            <person name="Gibbs H.L."/>
            <person name="Parkinson C.L."/>
            <person name="Rokyta D.R."/>
        </authorList>
    </citation>
    <scope>NUCLEOTIDE SEQUENCE [LARGE SCALE GENOMIC DNA]</scope>
    <source>
        <strain evidence="11">DRR0105</strain>
    </source>
</reference>
<evidence type="ECO:0000256" key="8">
    <source>
        <dbReference type="ARBA" id="ARBA00023224"/>
    </source>
</evidence>
<sequence>MELAHAFGFNAKTYVLTAITAERYVMVFSPAWYQLHRPKHFSEIMCTILWGLSGMLAIILYYSCYLETDTLLMETNQHCEPTKVARVIINLLVFLPIMVFSTYLIFTRMLSVSQETPLRRLDITIVATVLLFLIFAASVRIIEIIARWVPKIHIPILFLILHFLDAIDSSGNPYVYLIVGYSKTKTDCEKPLQTLLERALLDDGTTEIMRKRAKPRTEPRIDITLIILVALSFICIVTFQTLGIVSSWVTTLREPTLFHLSLLFDSIKTSINPLVYFFVGNRQRQKTAEPMYKLLERALNDKESTDALDTS</sequence>
<comment type="subcellular location">
    <subcellularLocation>
        <location evidence="1">Cell membrane</location>
        <topology evidence="1">Multi-pass membrane protein</topology>
    </subcellularLocation>
</comment>
<dbReference type="PROSITE" id="PS50262">
    <property type="entry name" value="G_PROTEIN_RECEP_F1_2"/>
    <property type="match status" value="1"/>
</dbReference>
<feature type="transmembrane region" description="Helical" evidence="9">
    <location>
        <begin position="257"/>
        <end position="279"/>
    </location>
</feature>
<keyword evidence="8" id="KW-0807">Transducer</keyword>
<dbReference type="Pfam" id="PF00001">
    <property type="entry name" value="7tm_1"/>
    <property type="match status" value="1"/>
</dbReference>
<dbReference type="SUPFAM" id="SSF81321">
    <property type="entry name" value="Family A G protein-coupled receptor-like"/>
    <property type="match status" value="2"/>
</dbReference>
<name>A0AAW1CBN6_CROAD</name>
<keyword evidence="3 9" id="KW-0812">Transmembrane</keyword>
<proteinExistence type="predicted"/>
<keyword evidence="5" id="KW-0297">G-protein coupled receptor</keyword>
<gene>
    <name evidence="11" type="ORF">NXF25_002888</name>
</gene>
<dbReference type="GO" id="GO:0005886">
    <property type="term" value="C:plasma membrane"/>
    <property type="evidence" value="ECO:0007669"/>
    <property type="project" value="UniProtKB-SubCell"/>
</dbReference>
<dbReference type="Gene3D" id="1.20.1070.10">
    <property type="entry name" value="Rhodopsin 7-helix transmembrane proteins"/>
    <property type="match status" value="2"/>
</dbReference>
<dbReference type="AlphaFoldDB" id="A0AAW1CBN6"/>
<feature type="transmembrane region" description="Helical" evidence="9">
    <location>
        <begin position="84"/>
        <end position="106"/>
    </location>
</feature>
<evidence type="ECO:0000256" key="9">
    <source>
        <dbReference type="SAM" id="Phobius"/>
    </source>
</evidence>
<dbReference type="InterPro" id="IPR000276">
    <property type="entry name" value="GPCR_Rhodpsn"/>
</dbReference>
<evidence type="ECO:0000256" key="1">
    <source>
        <dbReference type="ARBA" id="ARBA00004651"/>
    </source>
</evidence>
<accession>A0AAW1CBN6</accession>
<organism evidence="11 12">
    <name type="scientific">Crotalus adamanteus</name>
    <name type="common">Eastern diamondback rattlesnake</name>
    <dbReference type="NCBI Taxonomy" id="8729"/>
    <lineage>
        <taxon>Eukaryota</taxon>
        <taxon>Metazoa</taxon>
        <taxon>Chordata</taxon>
        <taxon>Craniata</taxon>
        <taxon>Vertebrata</taxon>
        <taxon>Euteleostomi</taxon>
        <taxon>Lepidosauria</taxon>
        <taxon>Squamata</taxon>
        <taxon>Bifurcata</taxon>
        <taxon>Unidentata</taxon>
        <taxon>Episquamata</taxon>
        <taxon>Toxicofera</taxon>
        <taxon>Serpentes</taxon>
        <taxon>Colubroidea</taxon>
        <taxon>Viperidae</taxon>
        <taxon>Crotalinae</taxon>
        <taxon>Crotalus</taxon>
    </lineage>
</organism>
<feature type="transmembrane region" description="Helical" evidence="9">
    <location>
        <begin position="44"/>
        <end position="64"/>
    </location>
</feature>
<evidence type="ECO:0000259" key="10">
    <source>
        <dbReference type="PROSITE" id="PS50262"/>
    </source>
</evidence>
<evidence type="ECO:0000256" key="5">
    <source>
        <dbReference type="ARBA" id="ARBA00023040"/>
    </source>
</evidence>
<feature type="domain" description="G-protein coupled receptors family 1 profile" evidence="10">
    <location>
        <begin position="1"/>
        <end position="176"/>
    </location>
</feature>
<keyword evidence="7" id="KW-0675">Receptor</keyword>
<dbReference type="PANTHER" id="PTHR11334:SF29">
    <property type="entry name" value="MAS-RELATED G-PROTEIN COUPLED RECEPTOR MEMBER X2"/>
    <property type="match status" value="1"/>
</dbReference>
<keyword evidence="2" id="KW-1003">Cell membrane</keyword>
<dbReference type="InterPro" id="IPR026234">
    <property type="entry name" value="MRGPCRFAMILY"/>
</dbReference>
<evidence type="ECO:0000256" key="4">
    <source>
        <dbReference type="ARBA" id="ARBA00022989"/>
    </source>
</evidence>
<feature type="transmembrane region" description="Helical" evidence="9">
    <location>
        <begin position="221"/>
        <end position="245"/>
    </location>
</feature>
<dbReference type="InterPro" id="IPR017452">
    <property type="entry name" value="GPCR_Rhodpsn_7TM"/>
</dbReference>
<evidence type="ECO:0000313" key="12">
    <source>
        <dbReference type="Proteomes" id="UP001474421"/>
    </source>
</evidence>
<dbReference type="PRINTS" id="PR00237">
    <property type="entry name" value="GPCRRHODOPSN"/>
</dbReference>
<evidence type="ECO:0000256" key="7">
    <source>
        <dbReference type="ARBA" id="ARBA00023170"/>
    </source>
</evidence>
<feature type="transmembrane region" description="Helical" evidence="9">
    <location>
        <begin position="118"/>
        <end position="142"/>
    </location>
</feature>
<evidence type="ECO:0000256" key="3">
    <source>
        <dbReference type="ARBA" id="ARBA00022692"/>
    </source>
</evidence>
<keyword evidence="4 9" id="KW-1133">Transmembrane helix</keyword>
<comment type="caution">
    <text evidence="11">The sequence shown here is derived from an EMBL/GenBank/DDBJ whole genome shotgun (WGS) entry which is preliminary data.</text>
</comment>
<dbReference type="GO" id="GO:0004930">
    <property type="term" value="F:G protein-coupled receptor activity"/>
    <property type="evidence" value="ECO:0007669"/>
    <property type="project" value="UniProtKB-KW"/>
</dbReference>
<dbReference type="Proteomes" id="UP001474421">
    <property type="component" value="Unassembled WGS sequence"/>
</dbReference>
<dbReference type="PANTHER" id="PTHR11334">
    <property type="entry name" value="MAS-RELATED G-PROTEIN COUPLED RECEPTOR"/>
    <property type="match status" value="1"/>
</dbReference>
<evidence type="ECO:0000256" key="2">
    <source>
        <dbReference type="ARBA" id="ARBA00022475"/>
    </source>
</evidence>
<keyword evidence="12" id="KW-1185">Reference proteome</keyword>